<evidence type="ECO:0000313" key="2">
    <source>
        <dbReference type="EMBL" id="CEH11666.1"/>
    </source>
</evidence>
<evidence type="ECO:0000313" key="3">
    <source>
        <dbReference type="Proteomes" id="UP000054845"/>
    </source>
</evidence>
<feature type="region of interest" description="Disordered" evidence="1">
    <location>
        <begin position="1"/>
        <end position="24"/>
    </location>
</feature>
<name>A0A0N7L8Q8_9BASI</name>
<sequence>MRALPNATSGAPRQKKGQAQLPLTQEALHAPPSICVVRIAHDASQRVTARCILPELGILVPTIDGLRDRAIRIKRAWADGSS</sequence>
<accession>A0A0N7L8Q8</accession>
<organism evidence="2 3">
    <name type="scientific">Ceraceosorus bombacis</name>
    <dbReference type="NCBI Taxonomy" id="401625"/>
    <lineage>
        <taxon>Eukaryota</taxon>
        <taxon>Fungi</taxon>
        <taxon>Dikarya</taxon>
        <taxon>Basidiomycota</taxon>
        <taxon>Ustilaginomycotina</taxon>
        <taxon>Exobasidiomycetes</taxon>
        <taxon>Ceraceosorales</taxon>
        <taxon>Ceraceosoraceae</taxon>
        <taxon>Ceraceosorus</taxon>
    </lineage>
</organism>
<dbReference type="EMBL" id="CCYA01000010">
    <property type="protein sequence ID" value="CEH11666.1"/>
    <property type="molecule type" value="Genomic_DNA"/>
</dbReference>
<feature type="compositionally biased region" description="Polar residues" evidence="1">
    <location>
        <begin position="1"/>
        <end position="11"/>
    </location>
</feature>
<reference evidence="3" key="1">
    <citation type="submission" date="2014-09" db="EMBL/GenBank/DDBJ databases">
        <authorList>
            <person name="Sharma Rahul"/>
            <person name="Thines Marco"/>
        </authorList>
    </citation>
    <scope>NUCLEOTIDE SEQUENCE [LARGE SCALE GENOMIC DNA]</scope>
</reference>
<dbReference type="AlphaFoldDB" id="A0A0N7L8Q8"/>
<evidence type="ECO:0000256" key="1">
    <source>
        <dbReference type="SAM" id="MobiDB-lite"/>
    </source>
</evidence>
<keyword evidence="3" id="KW-1185">Reference proteome</keyword>
<proteinExistence type="predicted"/>
<protein>
    <submittedName>
        <fullName evidence="2">Uncharacterized protein</fullName>
    </submittedName>
</protein>
<dbReference type="Proteomes" id="UP000054845">
    <property type="component" value="Unassembled WGS sequence"/>
</dbReference>